<dbReference type="InParanoid" id="E3J7G8"/>
<dbReference type="STRING" id="298654.FraEuI1c_1515"/>
<dbReference type="HOGENOM" id="CLU_028518_1_1_11"/>
<dbReference type="PANTHER" id="PTHR43386">
    <property type="entry name" value="OLIGOPEPTIDE TRANSPORT SYSTEM PERMEASE PROTEIN APPC"/>
    <property type="match status" value="1"/>
</dbReference>
<comment type="similarity">
    <text evidence="7">Belongs to the binding-protein-dependent transport system permease family.</text>
</comment>
<evidence type="ECO:0000256" key="6">
    <source>
        <dbReference type="ARBA" id="ARBA00023136"/>
    </source>
</evidence>
<proteinExistence type="inferred from homology"/>
<dbReference type="Gene3D" id="1.10.3720.10">
    <property type="entry name" value="MetI-like"/>
    <property type="match status" value="1"/>
</dbReference>
<dbReference type="RefSeq" id="WP_013422696.1">
    <property type="nucleotide sequence ID" value="NC_014666.1"/>
</dbReference>
<evidence type="ECO:0000256" key="2">
    <source>
        <dbReference type="ARBA" id="ARBA00022448"/>
    </source>
</evidence>
<dbReference type="SUPFAM" id="SSF161098">
    <property type="entry name" value="MetI-like"/>
    <property type="match status" value="1"/>
</dbReference>
<feature type="transmembrane region" description="Helical" evidence="7">
    <location>
        <begin position="225"/>
        <end position="250"/>
    </location>
</feature>
<accession>E3J7G8</accession>
<dbReference type="PANTHER" id="PTHR43386:SF25">
    <property type="entry name" value="PEPTIDE ABC TRANSPORTER PERMEASE PROTEIN"/>
    <property type="match status" value="1"/>
</dbReference>
<keyword evidence="2 7" id="KW-0813">Transport</keyword>
<dbReference type="AlphaFoldDB" id="E3J7G8"/>
<evidence type="ECO:0000256" key="7">
    <source>
        <dbReference type="RuleBase" id="RU363032"/>
    </source>
</evidence>
<feature type="transmembrane region" description="Helical" evidence="7">
    <location>
        <begin position="42"/>
        <end position="64"/>
    </location>
</feature>
<dbReference type="InterPro" id="IPR050366">
    <property type="entry name" value="BP-dependent_transpt_permease"/>
</dbReference>
<dbReference type="Pfam" id="PF00528">
    <property type="entry name" value="BPD_transp_1"/>
    <property type="match status" value="1"/>
</dbReference>
<evidence type="ECO:0000256" key="3">
    <source>
        <dbReference type="ARBA" id="ARBA00022475"/>
    </source>
</evidence>
<evidence type="ECO:0000256" key="5">
    <source>
        <dbReference type="ARBA" id="ARBA00022989"/>
    </source>
</evidence>
<dbReference type="Proteomes" id="UP000002484">
    <property type="component" value="Chromosome"/>
</dbReference>
<dbReference type="eggNOG" id="COG1173">
    <property type="taxonomic scope" value="Bacteria"/>
</dbReference>
<feature type="transmembrane region" description="Helical" evidence="7">
    <location>
        <begin position="108"/>
        <end position="131"/>
    </location>
</feature>
<keyword evidence="3" id="KW-1003">Cell membrane</keyword>
<gene>
    <name evidence="9" type="ordered locus">FraEuI1c_1515</name>
</gene>
<keyword evidence="6 7" id="KW-0472">Membrane</keyword>
<reference evidence="9 10" key="1">
    <citation type="submission" date="2010-10" db="EMBL/GenBank/DDBJ databases">
        <title>Complete sequence of Frankia sp. EuI1c.</title>
        <authorList>
            <consortium name="US DOE Joint Genome Institute"/>
            <person name="Lucas S."/>
            <person name="Copeland A."/>
            <person name="Lapidus A."/>
            <person name="Cheng J.-F."/>
            <person name="Bruce D."/>
            <person name="Goodwin L."/>
            <person name="Pitluck S."/>
            <person name="Chertkov O."/>
            <person name="Detter J.C."/>
            <person name="Han C."/>
            <person name="Tapia R."/>
            <person name="Land M."/>
            <person name="Hauser L."/>
            <person name="Jeffries C."/>
            <person name="Kyrpides N."/>
            <person name="Ivanova N."/>
            <person name="Mikhailova N."/>
            <person name="Beauchemin N."/>
            <person name="Sen A."/>
            <person name="Sur S.A."/>
            <person name="Gtari M."/>
            <person name="Wall L."/>
            <person name="Tisa L."/>
            <person name="Woyke T."/>
        </authorList>
    </citation>
    <scope>NUCLEOTIDE SEQUENCE [LARGE SCALE GENOMIC DNA]</scope>
    <source>
        <strain evidence="10">DSM 45817 / CECT 9037 / EuI1c</strain>
    </source>
</reference>
<feature type="transmembrane region" description="Helical" evidence="7">
    <location>
        <begin position="143"/>
        <end position="163"/>
    </location>
</feature>
<protein>
    <submittedName>
        <fullName evidence="9">Binding-protein-dependent transport systems inner membrane component</fullName>
    </submittedName>
</protein>
<dbReference type="PROSITE" id="PS50928">
    <property type="entry name" value="ABC_TM1"/>
    <property type="match status" value="1"/>
</dbReference>
<dbReference type="KEGG" id="fri:FraEuI1c_1515"/>
<dbReference type="InterPro" id="IPR000515">
    <property type="entry name" value="MetI-like"/>
</dbReference>
<feature type="transmembrane region" description="Helical" evidence="7">
    <location>
        <begin position="270"/>
        <end position="296"/>
    </location>
</feature>
<keyword evidence="5 7" id="KW-1133">Transmembrane helix</keyword>
<evidence type="ECO:0000256" key="1">
    <source>
        <dbReference type="ARBA" id="ARBA00004651"/>
    </source>
</evidence>
<dbReference type="GO" id="GO:0005886">
    <property type="term" value="C:plasma membrane"/>
    <property type="evidence" value="ECO:0007669"/>
    <property type="project" value="UniProtKB-SubCell"/>
</dbReference>
<evidence type="ECO:0000313" key="10">
    <source>
        <dbReference type="Proteomes" id="UP000002484"/>
    </source>
</evidence>
<sequence>MNNANPDITFVAPRRLPRLETRRLVGAPARALRGLAGRHAPWLDRIAVGILCLVLLVSVVGAFWRPADPYTANPKTALLGPSAHHLFGTDDVGRDVLSRMLAGAPETLLAALGITLLATLVGVVLASVAALSPRWLDAAVMRLCDITLALPTLVLALGIAAALGPSNRSLTIAMVLSLWPGTARLARTTIRETMSQPYIETARRMGAGRLSLLFRHILPNSLDQIVVTASMEIGGAIVIMAGLAFIGVGAPPPDANWGSMVAEGQSYMTTAWWISMFPGLVITLSAMAFGVIGDAIRVRIDPAMVR</sequence>
<feature type="domain" description="ABC transmembrane type-1" evidence="8">
    <location>
        <begin position="104"/>
        <end position="293"/>
    </location>
</feature>
<name>E3J7G8_PSEI1</name>
<dbReference type="CDD" id="cd06261">
    <property type="entry name" value="TM_PBP2"/>
    <property type="match status" value="1"/>
</dbReference>
<dbReference type="EMBL" id="CP002299">
    <property type="protein sequence ID" value="ADP79577.1"/>
    <property type="molecule type" value="Genomic_DNA"/>
</dbReference>
<evidence type="ECO:0000256" key="4">
    <source>
        <dbReference type="ARBA" id="ARBA00022692"/>
    </source>
</evidence>
<keyword evidence="10" id="KW-1185">Reference proteome</keyword>
<evidence type="ECO:0000259" key="8">
    <source>
        <dbReference type="PROSITE" id="PS50928"/>
    </source>
</evidence>
<keyword evidence="4 7" id="KW-0812">Transmembrane</keyword>
<dbReference type="OrthoDB" id="9812701at2"/>
<comment type="subcellular location">
    <subcellularLocation>
        <location evidence="1 7">Cell membrane</location>
        <topology evidence="1 7">Multi-pass membrane protein</topology>
    </subcellularLocation>
</comment>
<organism evidence="9 10">
    <name type="scientific">Pseudofrankia inefficax (strain DSM 45817 / CECT 9037 / DDB 130130 / EuI1c)</name>
    <name type="common">Frankia inefficax</name>
    <dbReference type="NCBI Taxonomy" id="298654"/>
    <lineage>
        <taxon>Bacteria</taxon>
        <taxon>Bacillati</taxon>
        <taxon>Actinomycetota</taxon>
        <taxon>Actinomycetes</taxon>
        <taxon>Frankiales</taxon>
        <taxon>Frankiaceae</taxon>
        <taxon>Pseudofrankia</taxon>
    </lineage>
</organism>
<evidence type="ECO:0000313" key="9">
    <source>
        <dbReference type="EMBL" id="ADP79577.1"/>
    </source>
</evidence>
<dbReference type="GO" id="GO:0055085">
    <property type="term" value="P:transmembrane transport"/>
    <property type="evidence" value="ECO:0007669"/>
    <property type="project" value="InterPro"/>
</dbReference>
<dbReference type="InterPro" id="IPR035906">
    <property type="entry name" value="MetI-like_sf"/>
</dbReference>